<dbReference type="FunFam" id="1.10.10.10:FF:000001">
    <property type="entry name" value="LysR family transcriptional regulator"/>
    <property type="match status" value="1"/>
</dbReference>
<dbReference type="Gene3D" id="3.40.190.290">
    <property type="match status" value="1"/>
</dbReference>
<keyword evidence="2" id="KW-0805">Transcription regulation</keyword>
<keyword evidence="3 6" id="KW-0238">DNA-binding</keyword>
<evidence type="ECO:0000256" key="2">
    <source>
        <dbReference type="ARBA" id="ARBA00023015"/>
    </source>
</evidence>
<dbReference type="PROSITE" id="PS50931">
    <property type="entry name" value="HTH_LYSR"/>
    <property type="match status" value="1"/>
</dbReference>
<dbReference type="Pfam" id="PF00126">
    <property type="entry name" value="HTH_1"/>
    <property type="match status" value="1"/>
</dbReference>
<dbReference type="EMBL" id="RCDC01000004">
    <property type="protein sequence ID" value="RLK56054.1"/>
    <property type="molecule type" value="Genomic_DNA"/>
</dbReference>
<sequence length="298" mass="32711">MESIDKGDTSMRYGPESLHAFVEAAALGSFSAAARRLKKTQSTISTAIATLEADLGLTLFDRSGRYPVLTEDGRKVLGHAQEILAAADRLEQLSIRLADEVEPRLSLVFSDIYQLNPDQHLLRRFEQRFPDIELEWLDAEGSDVLDVVQRGRAHLGLMPHQPAYPSELAVRALPLRAEMAVFVATGHPLATLHAPDESHLASHRQICLSGDAAREGHARGRTWSASDYLMVLEMAEDGFGWAELPRALVARYGRGLLVELPLPGWPRLVSTDAVWRKGAPLGPAALWLLDQFLGAANA</sequence>
<dbReference type="InterPro" id="IPR000847">
    <property type="entry name" value="LysR_HTH_N"/>
</dbReference>
<dbReference type="CDD" id="cd05466">
    <property type="entry name" value="PBP2_LTTR_substrate"/>
    <property type="match status" value="1"/>
</dbReference>
<dbReference type="SUPFAM" id="SSF53850">
    <property type="entry name" value="Periplasmic binding protein-like II"/>
    <property type="match status" value="1"/>
</dbReference>
<dbReference type="GO" id="GO:0000976">
    <property type="term" value="F:transcription cis-regulatory region binding"/>
    <property type="evidence" value="ECO:0007669"/>
    <property type="project" value="TreeGrafter"/>
</dbReference>
<dbReference type="PANTHER" id="PTHR30126">
    <property type="entry name" value="HTH-TYPE TRANSCRIPTIONAL REGULATOR"/>
    <property type="match status" value="1"/>
</dbReference>
<evidence type="ECO:0000256" key="3">
    <source>
        <dbReference type="ARBA" id="ARBA00023125"/>
    </source>
</evidence>
<dbReference type="Gene3D" id="1.10.10.10">
    <property type="entry name" value="Winged helix-like DNA-binding domain superfamily/Winged helix DNA-binding domain"/>
    <property type="match status" value="1"/>
</dbReference>
<dbReference type="Pfam" id="PF03466">
    <property type="entry name" value="LysR_substrate"/>
    <property type="match status" value="1"/>
</dbReference>
<dbReference type="InterPro" id="IPR005119">
    <property type="entry name" value="LysR_subst-bd"/>
</dbReference>
<evidence type="ECO:0000256" key="4">
    <source>
        <dbReference type="ARBA" id="ARBA00023163"/>
    </source>
</evidence>
<evidence type="ECO:0000313" key="7">
    <source>
        <dbReference type="Proteomes" id="UP000274786"/>
    </source>
</evidence>
<evidence type="ECO:0000259" key="5">
    <source>
        <dbReference type="PROSITE" id="PS50931"/>
    </source>
</evidence>
<organism evidence="6 7">
    <name type="scientific">Stenotrophomonas rhizophila</name>
    <dbReference type="NCBI Taxonomy" id="216778"/>
    <lineage>
        <taxon>Bacteria</taxon>
        <taxon>Pseudomonadati</taxon>
        <taxon>Pseudomonadota</taxon>
        <taxon>Gammaproteobacteria</taxon>
        <taxon>Lysobacterales</taxon>
        <taxon>Lysobacteraceae</taxon>
        <taxon>Stenotrophomonas</taxon>
    </lineage>
</organism>
<dbReference type="Proteomes" id="UP000274786">
    <property type="component" value="Unassembled WGS sequence"/>
</dbReference>
<dbReference type="PANTHER" id="PTHR30126:SF91">
    <property type="entry name" value="LYSR FAMILY TRANSCRIPTIONAL REGULATOR"/>
    <property type="match status" value="1"/>
</dbReference>
<dbReference type="InterPro" id="IPR036390">
    <property type="entry name" value="WH_DNA-bd_sf"/>
</dbReference>
<evidence type="ECO:0000313" key="6">
    <source>
        <dbReference type="EMBL" id="RLK56054.1"/>
    </source>
</evidence>
<feature type="domain" description="HTH lysR-type" evidence="5">
    <location>
        <begin position="18"/>
        <end position="70"/>
    </location>
</feature>
<keyword evidence="4" id="KW-0804">Transcription</keyword>
<dbReference type="AlphaFoldDB" id="A0A498CLP6"/>
<gene>
    <name evidence="6" type="ORF">BCL79_0428</name>
</gene>
<comment type="caution">
    <text evidence="6">The sequence shown here is derived from an EMBL/GenBank/DDBJ whole genome shotgun (WGS) entry which is preliminary data.</text>
</comment>
<dbReference type="PRINTS" id="PR00039">
    <property type="entry name" value="HTHLYSR"/>
</dbReference>
<dbReference type="InterPro" id="IPR036388">
    <property type="entry name" value="WH-like_DNA-bd_sf"/>
</dbReference>
<proteinExistence type="inferred from homology"/>
<name>A0A498CLP6_9GAMM</name>
<evidence type="ECO:0000256" key="1">
    <source>
        <dbReference type="ARBA" id="ARBA00009437"/>
    </source>
</evidence>
<protein>
    <submittedName>
        <fullName evidence="6">DNA-binding transcriptional LysR family regulator</fullName>
    </submittedName>
</protein>
<reference evidence="6 7" key="1">
    <citation type="submission" date="2018-10" db="EMBL/GenBank/DDBJ databases">
        <title>Comparative analysis of microorganisms from saline springs in Andes Mountain Range, Colombia.</title>
        <authorList>
            <person name="Rubin E."/>
        </authorList>
    </citation>
    <scope>NUCLEOTIDE SEQUENCE [LARGE SCALE GENOMIC DNA]</scope>
    <source>
        <strain evidence="6 7">USBA GBX 843</strain>
    </source>
</reference>
<dbReference type="GO" id="GO:0003700">
    <property type="term" value="F:DNA-binding transcription factor activity"/>
    <property type="evidence" value="ECO:0007669"/>
    <property type="project" value="InterPro"/>
</dbReference>
<dbReference type="SUPFAM" id="SSF46785">
    <property type="entry name" value="Winged helix' DNA-binding domain"/>
    <property type="match status" value="1"/>
</dbReference>
<comment type="similarity">
    <text evidence="1">Belongs to the LysR transcriptional regulatory family.</text>
</comment>
<accession>A0A498CLP6</accession>